<dbReference type="Proteomes" id="UP001623330">
    <property type="component" value="Unassembled WGS sequence"/>
</dbReference>
<feature type="domain" description="Helicase ATP-binding" evidence="4">
    <location>
        <begin position="304"/>
        <end position="488"/>
    </location>
</feature>
<dbReference type="PANTHER" id="PTHR47957">
    <property type="entry name" value="ATP-DEPENDENT HELICASE HRQ1"/>
    <property type="match status" value="1"/>
</dbReference>
<keyword evidence="1" id="KW-0547">Nucleotide-binding</keyword>
<dbReference type="InterPro" id="IPR014001">
    <property type="entry name" value="Helicase_ATP-bd"/>
</dbReference>
<keyword evidence="7" id="KW-1185">Reference proteome</keyword>
<accession>A0ABR4NSB1</accession>
<dbReference type="InterPro" id="IPR018973">
    <property type="entry name" value="MZB"/>
</dbReference>
<keyword evidence="6" id="KW-0378">Hydrolase</keyword>
<evidence type="ECO:0000256" key="3">
    <source>
        <dbReference type="SAM" id="MobiDB-lite"/>
    </source>
</evidence>
<gene>
    <name evidence="6" type="ORF">RNJ44_00819</name>
</gene>
<name>A0ABR4NSB1_9SACH</name>
<dbReference type="CDD" id="cd18797">
    <property type="entry name" value="SF2_C_Hrq"/>
    <property type="match status" value="1"/>
</dbReference>
<dbReference type="PROSITE" id="PS51192">
    <property type="entry name" value="HELICASE_ATP_BIND_1"/>
    <property type="match status" value="1"/>
</dbReference>
<dbReference type="Pfam" id="PF00270">
    <property type="entry name" value="DEAD"/>
    <property type="match status" value="1"/>
</dbReference>
<feature type="region of interest" description="Disordered" evidence="3">
    <location>
        <begin position="1075"/>
        <end position="1097"/>
    </location>
</feature>
<reference evidence="6 7" key="1">
    <citation type="submission" date="2024-05" db="EMBL/GenBank/DDBJ databases">
        <title>Long read based assembly of the Candida bracarensis genome reveals expanded adhesin content.</title>
        <authorList>
            <person name="Marcet-Houben M."/>
            <person name="Ksiezopolska E."/>
            <person name="Gabaldon T."/>
        </authorList>
    </citation>
    <scope>NUCLEOTIDE SEQUENCE [LARGE SCALE GENOMIC DNA]</scope>
    <source>
        <strain evidence="6 7">CBM6</strain>
    </source>
</reference>
<proteinExistence type="predicted"/>
<evidence type="ECO:0000313" key="7">
    <source>
        <dbReference type="Proteomes" id="UP001623330"/>
    </source>
</evidence>
<dbReference type="SMART" id="SM00490">
    <property type="entry name" value="HELICc"/>
    <property type="match status" value="1"/>
</dbReference>
<dbReference type="Pfam" id="PF00271">
    <property type="entry name" value="Helicase_C"/>
    <property type="match status" value="1"/>
</dbReference>
<evidence type="ECO:0000256" key="2">
    <source>
        <dbReference type="ARBA" id="ARBA00022840"/>
    </source>
</evidence>
<evidence type="ECO:0000259" key="4">
    <source>
        <dbReference type="PROSITE" id="PS51192"/>
    </source>
</evidence>
<dbReference type="EMBL" id="JBEVYD010000008">
    <property type="protein sequence ID" value="KAL3231180.1"/>
    <property type="molecule type" value="Genomic_DNA"/>
</dbReference>
<dbReference type="PANTHER" id="PTHR47957:SF3">
    <property type="entry name" value="ATP-DEPENDENT HELICASE HRQ1"/>
    <property type="match status" value="1"/>
</dbReference>
<evidence type="ECO:0000256" key="1">
    <source>
        <dbReference type="ARBA" id="ARBA00022741"/>
    </source>
</evidence>
<dbReference type="SMART" id="SM00487">
    <property type="entry name" value="DEXDc"/>
    <property type="match status" value="1"/>
</dbReference>
<dbReference type="Pfam" id="PF22982">
    <property type="entry name" value="WHD_HRQ1"/>
    <property type="match status" value="1"/>
</dbReference>
<dbReference type="InterPro" id="IPR055227">
    <property type="entry name" value="HRQ1_WHD"/>
</dbReference>
<feature type="domain" description="Helicase C-terminal" evidence="5">
    <location>
        <begin position="527"/>
        <end position="683"/>
    </location>
</feature>
<evidence type="ECO:0000313" key="6">
    <source>
        <dbReference type="EMBL" id="KAL3231180.1"/>
    </source>
</evidence>
<dbReference type="Pfam" id="PF09369">
    <property type="entry name" value="MZB"/>
    <property type="match status" value="1"/>
</dbReference>
<dbReference type="InterPro" id="IPR027417">
    <property type="entry name" value="P-loop_NTPase"/>
</dbReference>
<comment type="caution">
    <text evidence="6">The sequence shown here is derived from an EMBL/GenBank/DDBJ whole genome shotgun (WGS) entry which is preliminary data.</text>
</comment>
<keyword evidence="2" id="KW-0067">ATP-binding</keyword>
<dbReference type="InterPro" id="IPR011545">
    <property type="entry name" value="DEAD/DEAH_box_helicase_dom"/>
</dbReference>
<organism evidence="6 7">
    <name type="scientific">Nakaseomyces bracarensis</name>
    <dbReference type="NCBI Taxonomy" id="273131"/>
    <lineage>
        <taxon>Eukaryota</taxon>
        <taxon>Fungi</taxon>
        <taxon>Dikarya</taxon>
        <taxon>Ascomycota</taxon>
        <taxon>Saccharomycotina</taxon>
        <taxon>Saccharomycetes</taxon>
        <taxon>Saccharomycetales</taxon>
        <taxon>Saccharomycetaceae</taxon>
        <taxon>Nakaseomyces</taxon>
    </lineage>
</organism>
<protein>
    <submittedName>
        <fullName evidence="6">ATP-dependent helicase HRQ1</fullName>
    </submittedName>
</protein>
<dbReference type="CDD" id="cd17923">
    <property type="entry name" value="DEXHc_Hrq1-like"/>
    <property type="match status" value="1"/>
</dbReference>
<dbReference type="GO" id="GO:0004386">
    <property type="term" value="F:helicase activity"/>
    <property type="evidence" value="ECO:0007669"/>
    <property type="project" value="UniProtKB-KW"/>
</dbReference>
<sequence length="1097" mass="125245">MEDSDGTVRKKKLKAEESSDDGDAFRDMKRFFFRLNTLYTFLLCRKHVVPSFETLAKPLSAGLKREVEVMDFARIVALLPRGCVFKYIDENQMVPERKLFDFKRGGYQQRDVDIFELEDIEKKYEDEGKPTQILVFEFVDGTMKRTWNKDASDNPNKQVFMPTYTPEEMKKMIKKRETFFNERLDSFVKSCQVKGLVPIDELNLQAQSYIPKPRDYEDPITSMMKAKEAKQKEVVDEVTGESRPMMTEMVAKLKKTDLYSGQIKDHIIIPAREAEYGKLDIEFSDEIIDAIGYSNFYTHQADAINAIHKGENVIITTSTSSGKSLIYQMCALDLMMKNPNSTFMYIFPTKALAQDQKRAFQAILSKLPSLKDVLVDTYDGDTEKEKRAFIRNHARVIFTNPDMIHASILPNHVNWRRFLYNLNLVVIDELHIYKGLFGSHVALVMRRLLRLCKDYYENSEIRFISCSATLKNPVQHMRDIFGIEEVRLIENDGSPRGAKHLIVWNPPVLSQHERKRENFIGESAKILVQLILSNVRTIAFCYVRRVCELLMKEVRVIFEEMGREDLITDVMSYRGGYSASDRRKIEREMFHGNLKAVISTNALELGIDIGGLDAVLMCGFPLSLANFHQQSGRAGRRSKDSMTVVVASDSPVDQHYVAHPELLTNSNDSNSFQDLVLDFTNMLIVEGHVQCAAFELPINIERDKIYFDEKLLTTICHERLKQDKNGFHTNIRFLPWPSKNVSLRGAEEDQFAVVDITNGRNKVIEEVEASRTSFTLYDGGIFIHQGCPYLVKEFNPDERYATVQRVDVDWVTNQRDFTDIDPQEIEYVRSMEGTDIPVYFGKIKITIIVFGFFKMDKFKRIIDAVEVHNPPVILDSKGFWIDIPKNALDILERKQLNPAAAIHAAQHGIMGLLPRFIVAGSDEIQTECKAPEKEFAERQTKRKRPARLVFYDSHGGIYGSGLSSKAFEHIDDILIGALERIQECLCEDGCPECVAASYCKENSLVLSKPGSLVILHCILGHNEEDFIDQIKDGPEPNMPEMKVETVEPVKAHVNFAPDFEVLDLAKIKKDSGQGMSSFSVHSHGPGVSVKSEDQISL</sequence>
<dbReference type="Gene3D" id="3.40.50.300">
    <property type="entry name" value="P-loop containing nucleotide triphosphate hydrolases"/>
    <property type="match status" value="2"/>
</dbReference>
<dbReference type="PROSITE" id="PS51194">
    <property type="entry name" value="HELICASE_CTER"/>
    <property type="match status" value="1"/>
</dbReference>
<keyword evidence="6" id="KW-0347">Helicase</keyword>
<evidence type="ECO:0000259" key="5">
    <source>
        <dbReference type="PROSITE" id="PS51194"/>
    </source>
</evidence>
<dbReference type="InterPro" id="IPR001650">
    <property type="entry name" value="Helicase_C-like"/>
</dbReference>
<dbReference type="SUPFAM" id="SSF52540">
    <property type="entry name" value="P-loop containing nucleoside triphosphate hydrolases"/>
    <property type="match status" value="1"/>
</dbReference>